<protein>
    <submittedName>
        <fullName evidence="1">Uncharacterized protein</fullName>
    </submittedName>
</protein>
<reference evidence="1 2" key="1">
    <citation type="journal article" date="2019" name="Int. J. Syst. Evol. Microbiol.">
        <title>The Global Catalogue of Microorganisms (GCM) 10K type strain sequencing project: providing services to taxonomists for standard genome sequencing and annotation.</title>
        <authorList>
            <consortium name="The Broad Institute Genomics Platform"/>
            <consortium name="The Broad Institute Genome Sequencing Center for Infectious Disease"/>
            <person name="Wu L."/>
            <person name="Ma J."/>
        </authorList>
    </citation>
    <scope>NUCLEOTIDE SEQUENCE [LARGE SCALE GENOMIC DNA]</scope>
    <source>
        <strain evidence="1 2">GX26</strain>
    </source>
</reference>
<accession>A0ABD5VI66</accession>
<name>A0ABD5VI66_9EURY</name>
<keyword evidence="2" id="KW-1185">Reference proteome</keyword>
<evidence type="ECO:0000313" key="2">
    <source>
        <dbReference type="Proteomes" id="UP001596395"/>
    </source>
</evidence>
<sequence>MTLDVGQVTSVFSDNGGVECNVKLYDAKQTDLPRVSVLRLSAGLAVTPQQRDDVAVDYLSDGRPVIVGVLTHDPAGGSFPTLTGDEFALVFGDGTKLTVTNNGGSYAVEIDANEVTLGDTTGNPAGAITDVTTTTDVDGHVTSVNLVRSTKVNIE</sequence>
<dbReference type="RefSeq" id="WP_336350740.1">
    <property type="nucleotide sequence ID" value="NZ_JAZAQL010000002.1"/>
</dbReference>
<dbReference type="Proteomes" id="UP001596395">
    <property type="component" value="Unassembled WGS sequence"/>
</dbReference>
<dbReference type="AlphaFoldDB" id="A0ABD5VI66"/>
<proteinExistence type="predicted"/>
<evidence type="ECO:0000313" key="1">
    <source>
        <dbReference type="EMBL" id="MFC6953787.1"/>
    </source>
</evidence>
<gene>
    <name evidence="1" type="ORF">ACFQGB_13020</name>
</gene>
<comment type="caution">
    <text evidence="1">The sequence shown here is derived from an EMBL/GenBank/DDBJ whole genome shotgun (WGS) entry which is preliminary data.</text>
</comment>
<organism evidence="1 2">
    <name type="scientific">Halorubellus litoreus</name>
    <dbReference type="NCBI Taxonomy" id="755308"/>
    <lineage>
        <taxon>Archaea</taxon>
        <taxon>Methanobacteriati</taxon>
        <taxon>Methanobacteriota</taxon>
        <taxon>Stenosarchaea group</taxon>
        <taxon>Halobacteria</taxon>
        <taxon>Halobacteriales</taxon>
        <taxon>Halorubellaceae</taxon>
        <taxon>Halorubellus</taxon>
    </lineage>
</organism>
<dbReference type="EMBL" id="JBHSXN010000002">
    <property type="protein sequence ID" value="MFC6953787.1"/>
    <property type="molecule type" value="Genomic_DNA"/>
</dbReference>